<dbReference type="HOGENOM" id="CLU_473677_0_0_1"/>
<dbReference type="PaxDb" id="55529-EKX41150"/>
<protein>
    <submittedName>
        <fullName evidence="2 3">Uncharacterized protein</fullName>
    </submittedName>
</protein>
<evidence type="ECO:0000313" key="3">
    <source>
        <dbReference type="EnsemblProtists" id="EKX41150"/>
    </source>
</evidence>
<reference evidence="4" key="2">
    <citation type="submission" date="2012-11" db="EMBL/GenBank/DDBJ databases">
        <authorList>
            <person name="Kuo A."/>
            <person name="Curtis B.A."/>
            <person name="Tanifuji G."/>
            <person name="Burki F."/>
            <person name="Gruber A."/>
            <person name="Irimia M."/>
            <person name="Maruyama S."/>
            <person name="Arias M.C."/>
            <person name="Ball S.G."/>
            <person name="Gile G.H."/>
            <person name="Hirakawa Y."/>
            <person name="Hopkins J.F."/>
            <person name="Rensing S.A."/>
            <person name="Schmutz J."/>
            <person name="Symeonidi A."/>
            <person name="Elias M."/>
            <person name="Eveleigh R.J."/>
            <person name="Herman E.K."/>
            <person name="Klute M.J."/>
            <person name="Nakayama T."/>
            <person name="Obornik M."/>
            <person name="Reyes-Prieto A."/>
            <person name="Armbrust E.V."/>
            <person name="Aves S.J."/>
            <person name="Beiko R.G."/>
            <person name="Coutinho P."/>
            <person name="Dacks J.B."/>
            <person name="Durnford D.G."/>
            <person name="Fast N.M."/>
            <person name="Green B.R."/>
            <person name="Grisdale C."/>
            <person name="Hempe F."/>
            <person name="Henrissat B."/>
            <person name="Hoppner M.P."/>
            <person name="Ishida K.-I."/>
            <person name="Kim E."/>
            <person name="Koreny L."/>
            <person name="Kroth P.G."/>
            <person name="Liu Y."/>
            <person name="Malik S.-B."/>
            <person name="Maier U.G."/>
            <person name="McRose D."/>
            <person name="Mock T."/>
            <person name="Neilson J.A."/>
            <person name="Onodera N.T."/>
            <person name="Poole A.M."/>
            <person name="Pritham E.J."/>
            <person name="Richards T.A."/>
            <person name="Rocap G."/>
            <person name="Roy S.W."/>
            <person name="Sarai C."/>
            <person name="Schaack S."/>
            <person name="Shirato S."/>
            <person name="Slamovits C.H."/>
            <person name="Spencer D.F."/>
            <person name="Suzuki S."/>
            <person name="Worden A.Z."/>
            <person name="Zauner S."/>
            <person name="Barry K."/>
            <person name="Bell C."/>
            <person name="Bharti A.K."/>
            <person name="Crow J.A."/>
            <person name="Grimwood J."/>
            <person name="Kramer R."/>
            <person name="Lindquist E."/>
            <person name="Lucas S."/>
            <person name="Salamov A."/>
            <person name="McFadden G.I."/>
            <person name="Lane C.E."/>
            <person name="Keeling P.J."/>
            <person name="Gray M.W."/>
            <person name="Grigoriev I.V."/>
            <person name="Archibald J.M."/>
        </authorList>
    </citation>
    <scope>NUCLEOTIDE SEQUENCE</scope>
    <source>
        <strain evidence="4">CCMP2712</strain>
    </source>
</reference>
<dbReference type="SUPFAM" id="SSF50998">
    <property type="entry name" value="Quinoprotein alcohol dehydrogenase-like"/>
    <property type="match status" value="1"/>
</dbReference>
<dbReference type="Gene3D" id="2.130.10.10">
    <property type="entry name" value="YVTN repeat-like/Quinoprotein amine dehydrogenase"/>
    <property type="match status" value="1"/>
</dbReference>
<dbReference type="SMART" id="SM00564">
    <property type="entry name" value="PQQ"/>
    <property type="match status" value="5"/>
</dbReference>
<proteinExistence type="predicted"/>
<dbReference type="PANTHER" id="PTHR34512">
    <property type="entry name" value="CELL SURFACE PROTEIN"/>
    <property type="match status" value="1"/>
</dbReference>
<accession>L1IZ96</accession>
<dbReference type="InterPro" id="IPR015943">
    <property type="entry name" value="WD40/YVTN_repeat-like_dom_sf"/>
</dbReference>
<dbReference type="InterPro" id="IPR011047">
    <property type="entry name" value="Quinoprotein_ADH-like_sf"/>
</dbReference>
<keyword evidence="1" id="KW-1133">Transmembrane helix</keyword>
<evidence type="ECO:0000313" key="2">
    <source>
        <dbReference type="EMBL" id="EKX41150.1"/>
    </source>
</evidence>
<reference evidence="2 4" key="1">
    <citation type="journal article" date="2012" name="Nature">
        <title>Algal genomes reveal evolutionary mosaicism and the fate of nucleomorphs.</title>
        <authorList>
            <consortium name="DOE Joint Genome Institute"/>
            <person name="Curtis B.A."/>
            <person name="Tanifuji G."/>
            <person name="Burki F."/>
            <person name="Gruber A."/>
            <person name="Irimia M."/>
            <person name="Maruyama S."/>
            <person name="Arias M.C."/>
            <person name="Ball S.G."/>
            <person name="Gile G.H."/>
            <person name="Hirakawa Y."/>
            <person name="Hopkins J.F."/>
            <person name="Kuo A."/>
            <person name="Rensing S.A."/>
            <person name="Schmutz J."/>
            <person name="Symeonidi A."/>
            <person name="Elias M."/>
            <person name="Eveleigh R.J."/>
            <person name="Herman E.K."/>
            <person name="Klute M.J."/>
            <person name="Nakayama T."/>
            <person name="Obornik M."/>
            <person name="Reyes-Prieto A."/>
            <person name="Armbrust E.V."/>
            <person name="Aves S.J."/>
            <person name="Beiko R.G."/>
            <person name="Coutinho P."/>
            <person name="Dacks J.B."/>
            <person name="Durnford D.G."/>
            <person name="Fast N.M."/>
            <person name="Green B.R."/>
            <person name="Grisdale C.J."/>
            <person name="Hempel F."/>
            <person name="Henrissat B."/>
            <person name="Hoppner M.P."/>
            <person name="Ishida K."/>
            <person name="Kim E."/>
            <person name="Koreny L."/>
            <person name="Kroth P.G."/>
            <person name="Liu Y."/>
            <person name="Malik S.B."/>
            <person name="Maier U.G."/>
            <person name="McRose D."/>
            <person name="Mock T."/>
            <person name="Neilson J.A."/>
            <person name="Onodera N.T."/>
            <person name="Poole A.M."/>
            <person name="Pritham E.J."/>
            <person name="Richards T.A."/>
            <person name="Rocap G."/>
            <person name="Roy S.W."/>
            <person name="Sarai C."/>
            <person name="Schaack S."/>
            <person name="Shirato S."/>
            <person name="Slamovits C.H."/>
            <person name="Spencer D.F."/>
            <person name="Suzuki S."/>
            <person name="Worden A.Z."/>
            <person name="Zauner S."/>
            <person name="Barry K."/>
            <person name="Bell C."/>
            <person name="Bharti A.K."/>
            <person name="Crow J.A."/>
            <person name="Grimwood J."/>
            <person name="Kramer R."/>
            <person name="Lindquist E."/>
            <person name="Lucas S."/>
            <person name="Salamov A."/>
            <person name="McFadden G.I."/>
            <person name="Lane C.E."/>
            <person name="Keeling P.J."/>
            <person name="Gray M.W."/>
            <person name="Grigoriev I.V."/>
            <person name="Archibald J.M."/>
        </authorList>
    </citation>
    <scope>NUCLEOTIDE SEQUENCE</scope>
    <source>
        <strain evidence="2 4">CCMP2712</strain>
    </source>
</reference>
<keyword evidence="4" id="KW-1185">Reference proteome</keyword>
<dbReference type="KEGG" id="gtt:GUITHDRAFT_112886"/>
<dbReference type="EMBL" id="JH993026">
    <property type="protein sequence ID" value="EKX41150.1"/>
    <property type="molecule type" value="Genomic_DNA"/>
</dbReference>
<evidence type="ECO:0000313" key="4">
    <source>
        <dbReference type="Proteomes" id="UP000011087"/>
    </source>
</evidence>
<dbReference type="Proteomes" id="UP000011087">
    <property type="component" value="Unassembled WGS sequence"/>
</dbReference>
<dbReference type="PANTHER" id="PTHR34512:SF30">
    <property type="entry name" value="OUTER MEMBRANE PROTEIN ASSEMBLY FACTOR BAMB"/>
    <property type="match status" value="1"/>
</dbReference>
<evidence type="ECO:0000256" key="1">
    <source>
        <dbReference type="SAM" id="Phobius"/>
    </source>
</evidence>
<dbReference type="AlphaFoldDB" id="L1IZ96"/>
<keyword evidence="1" id="KW-0472">Membrane</keyword>
<dbReference type="EnsemblProtists" id="EKX41150">
    <property type="protein sequence ID" value="EKX41150"/>
    <property type="gene ID" value="GUITHDRAFT_112886"/>
</dbReference>
<dbReference type="RefSeq" id="XP_005828130.1">
    <property type="nucleotide sequence ID" value="XM_005828073.1"/>
</dbReference>
<dbReference type="GeneID" id="17297691"/>
<dbReference type="InterPro" id="IPR018391">
    <property type="entry name" value="PQQ_b-propeller_rpt"/>
</dbReference>
<organism evidence="2">
    <name type="scientific">Guillardia theta (strain CCMP2712)</name>
    <name type="common">Cryptophyte</name>
    <dbReference type="NCBI Taxonomy" id="905079"/>
    <lineage>
        <taxon>Eukaryota</taxon>
        <taxon>Cryptophyceae</taxon>
        <taxon>Pyrenomonadales</taxon>
        <taxon>Geminigeraceae</taxon>
        <taxon>Guillardia</taxon>
    </lineage>
</organism>
<gene>
    <name evidence="2" type="ORF">GUITHDRAFT_112886</name>
</gene>
<keyword evidence="1" id="KW-0812">Transmembrane</keyword>
<sequence length="576" mass="60995">MKTNEKTTRRDDDKRQQCKVAIREHMSGSSTNVFSSGRLRYMELVVLSAMIIMPCAVSCPMFRCSGRRQGQLVQSLSPSLSTFVPSDTLKLGTAINTDIVRDKNGVVFVLSTTGTLFALKEAPVQSAGDAWNPQPKQLVELWQHKIAAFLSDQLTVSVPLIVNSTRDDYLLVVAAQNSVVAIQGKSIEQGYKEVWVVDLCQMVSGGVASCSLNVYMSSPVPSSDGSSLFVCTGSTGTAAGACFCLDAKTGARRWIYNPAPDSYLSSPALVGDSLVIAARLSGNLHFVSAVSGQPVRVVNLNSQITGTPMISPNNDIYLCLNSGSLRKISSNGDVLWPDNSFCGGWDGSSSPVLLPSGEIAVVSGYQLVVVSDGGQSLRTFCASDVPAHCLSNYSNAPAMQASAVLTADGTLLLPGDANTLLAVTAAAAGSLVESWRFSAPAPLEIKSAQVVLDDGKVVLAARDGTLYTVGSFRVLGAGEVRVNVPLALTAPDMKNFRGGMLLGLLLDLSLLLSNYSQTFISSSQTFIASIDYSAAAPAEARVWYVVRDLSSSQTSAIRSAFANDKLLLNIKTCLLV</sequence>
<name>L1IZ96_GUITC</name>
<reference evidence="3" key="3">
    <citation type="submission" date="2016-03" db="UniProtKB">
        <authorList>
            <consortium name="EnsemblProtists"/>
        </authorList>
    </citation>
    <scope>IDENTIFICATION</scope>
</reference>
<feature type="transmembrane region" description="Helical" evidence="1">
    <location>
        <begin position="44"/>
        <end position="63"/>
    </location>
</feature>